<feature type="non-terminal residue" evidence="1">
    <location>
        <position position="1"/>
    </location>
</feature>
<name>A0ABN9BEF4_9NEOB</name>
<organism evidence="1 2">
    <name type="scientific">Staurois parvus</name>
    <dbReference type="NCBI Taxonomy" id="386267"/>
    <lineage>
        <taxon>Eukaryota</taxon>
        <taxon>Metazoa</taxon>
        <taxon>Chordata</taxon>
        <taxon>Craniata</taxon>
        <taxon>Vertebrata</taxon>
        <taxon>Euteleostomi</taxon>
        <taxon>Amphibia</taxon>
        <taxon>Batrachia</taxon>
        <taxon>Anura</taxon>
        <taxon>Neobatrachia</taxon>
        <taxon>Ranoidea</taxon>
        <taxon>Ranidae</taxon>
        <taxon>Staurois</taxon>
    </lineage>
</organism>
<proteinExistence type="predicted"/>
<sequence>GAEPRGGAQEWVGGGTKGWCSEVGRGQNQGVVFGGRTKGWCSEVGRGQNQGVVLGGG</sequence>
<reference evidence="1" key="1">
    <citation type="submission" date="2023-05" db="EMBL/GenBank/DDBJ databases">
        <authorList>
            <person name="Stuckert A."/>
        </authorList>
    </citation>
    <scope>NUCLEOTIDE SEQUENCE</scope>
</reference>
<accession>A0ABN9BEF4</accession>
<dbReference type="EMBL" id="CATNWA010003672">
    <property type="protein sequence ID" value="CAI9545982.1"/>
    <property type="molecule type" value="Genomic_DNA"/>
</dbReference>
<dbReference type="Proteomes" id="UP001162483">
    <property type="component" value="Unassembled WGS sequence"/>
</dbReference>
<comment type="caution">
    <text evidence="1">The sequence shown here is derived from an EMBL/GenBank/DDBJ whole genome shotgun (WGS) entry which is preliminary data.</text>
</comment>
<evidence type="ECO:0000313" key="1">
    <source>
        <dbReference type="EMBL" id="CAI9545982.1"/>
    </source>
</evidence>
<evidence type="ECO:0000313" key="2">
    <source>
        <dbReference type="Proteomes" id="UP001162483"/>
    </source>
</evidence>
<gene>
    <name evidence="1" type="ORF">SPARVUS_LOCUS2757023</name>
</gene>
<protein>
    <submittedName>
        <fullName evidence="1">Uncharacterized protein</fullName>
    </submittedName>
</protein>
<keyword evidence="2" id="KW-1185">Reference proteome</keyword>